<comment type="caution">
    <text evidence="6">The sequence shown here is derived from an EMBL/GenBank/DDBJ whole genome shotgun (WGS) entry which is preliminary data.</text>
</comment>
<evidence type="ECO:0000256" key="3">
    <source>
        <dbReference type="ARBA" id="ARBA00022786"/>
    </source>
</evidence>
<reference evidence="6 7" key="1">
    <citation type="submission" date="2023-09" db="EMBL/GenBank/DDBJ databases">
        <authorList>
            <person name="Rey-Velasco X."/>
        </authorList>
    </citation>
    <scope>NUCLEOTIDE SEQUENCE [LARGE SCALE GENOMIC DNA]</scope>
    <source>
        <strain evidence="6 7">P050</strain>
    </source>
</reference>
<sequence>MKNLLLTILALFFCSSLLASQIEVCNTCEVKTIKQALSLAKDGDEILIKEGVYKEHGIAVDKSVKIIGVGLPTVDGEHKETIFTVKANNFSIEGLRIINVGHSYTKDFAAILVSKSKNFTLQNNVLEKVFFGLLIEKSRYGIIKNNKLISDAVDQAGSGNGIHLWHSEDMQIENNELTGLRDGIYFEFVKNSIVRNNKSYGNLRYGLHFMFSNNNEYHDNVFTNNGAGVAVMFSKFVKMTNNQFNQNWGSASYGLLLKEIYDAEIENNTFSKNTIGISVDGSTRINYKNNTFTRNGWAIKVVGACYENHFNQNNFLHNAIDLSYNSKINSNTFDSNYWSEYTGYDLDKNGVGDVPYRPVKLFSYIAHRTPESIVLLRSLFVDIINFSEKVSPVFTPDNLLDNSPLMQKI</sequence>
<dbReference type="Pfam" id="PF05048">
    <property type="entry name" value="NosD"/>
    <property type="match status" value="1"/>
</dbReference>
<feature type="signal peptide" evidence="4">
    <location>
        <begin position="1"/>
        <end position="19"/>
    </location>
</feature>
<protein>
    <submittedName>
        <fullName evidence="6">Nitrous oxide reductase family maturation protein NosD</fullName>
    </submittedName>
</protein>
<keyword evidence="7" id="KW-1185">Reference proteome</keyword>
<evidence type="ECO:0000256" key="4">
    <source>
        <dbReference type="SAM" id="SignalP"/>
    </source>
</evidence>
<keyword evidence="3" id="KW-0833">Ubl conjugation pathway</keyword>
<dbReference type="InterPro" id="IPR011050">
    <property type="entry name" value="Pectin_lyase_fold/virulence"/>
</dbReference>
<dbReference type="EMBL" id="JAVRHV010000008">
    <property type="protein sequence ID" value="MDT0554241.1"/>
    <property type="molecule type" value="Genomic_DNA"/>
</dbReference>
<keyword evidence="2" id="KW-0677">Repeat</keyword>
<dbReference type="PANTHER" id="PTHR22990">
    <property type="entry name" value="F-BOX ONLY PROTEIN"/>
    <property type="match status" value="1"/>
</dbReference>
<organism evidence="6 7">
    <name type="scientific">Urechidicola vernalis</name>
    <dbReference type="NCBI Taxonomy" id="3075600"/>
    <lineage>
        <taxon>Bacteria</taxon>
        <taxon>Pseudomonadati</taxon>
        <taxon>Bacteroidota</taxon>
        <taxon>Flavobacteriia</taxon>
        <taxon>Flavobacteriales</taxon>
        <taxon>Flavobacteriaceae</taxon>
        <taxon>Urechidicola</taxon>
    </lineage>
</organism>
<keyword evidence="4" id="KW-0732">Signal</keyword>
<proteinExistence type="predicted"/>
<dbReference type="RefSeq" id="WP_311594322.1">
    <property type="nucleotide sequence ID" value="NZ_JAVRHV010000008.1"/>
</dbReference>
<feature type="domain" description="Periplasmic copper-binding protein NosD beta helix" evidence="5">
    <location>
        <begin position="155"/>
        <end position="343"/>
    </location>
</feature>
<evidence type="ECO:0000256" key="1">
    <source>
        <dbReference type="ARBA" id="ARBA00004906"/>
    </source>
</evidence>
<name>A0ABU2Y7S0_9FLAO</name>
<evidence type="ECO:0000256" key="2">
    <source>
        <dbReference type="ARBA" id="ARBA00022737"/>
    </source>
</evidence>
<dbReference type="NCBIfam" id="TIGR03804">
    <property type="entry name" value="para_beta_helix"/>
    <property type="match status" value="2"/>
</dbReference>
<dbReference type="InterPro" id="IPR026464">
    <property type="entry name" value="NosD_copper_fam"/>
</dbReference>
<dbReference type="InterPro" id="IPR007742">
    <property type="entry name" value="NosD_dom"/>
</dbReference>
<evidence type="ECO:0000259" key="5">
    <source>
        <dbReference type="Pfam" id="PF05048"/>
    </source>
</evidence>
<dbReference type="InterPro" id="IPR051550">
    <property type="entry name" value="SCF-Subunits/Alg-Epimerases"/>
</dbReference>
<comment type="pathway">
    <text evidence="1">Protein modification; protein ubiquitination.</text>
</comment>
<dbReference type="SMART" id="SM00710">
    <property type="entry name" value="PbH1"/>
    <property type="match status" value="10"/>
</dbReference>
<dbReference type="InterPro" id="IPR022441">
    <property type="entry name" value="Para_beta_helix_rpt-2"/>
</dbReference>
<evidence type="ECO:0000313" key="7">
    <source>
        <dbReference type="Proteomes" id="UP001252186"/>
    </source>
</evidence>
<feature type="chain" id="PRO_5045174764" evidence="4">
    <location>
        <begin position="20"/>
        <end position="409"/>
    </location>
</feature>
<dbReference type="InterPro" id="IPR006626">
    <property type="entry name" value="PbH1"/>
</dbReference>
<gene>
    <name evidence="6" type="ORF">RM519_13350</name>
</gene>
<dbReference type="InterPro" id="IPR012334">
    <property type="entry name" value="Pectin_lyas_fold"/>
</dbReference>
<dbReference type="NCBIfam" id="TIGR04247">
    <property type="entry name" value="NosD_copper_fam"/>
    <property type="match status" value="1"/>
</dbReference>
<dbReference type="SUPFAM" id="SSF51126">
    <property type="entry name" value="Pectin lyase-like"/>
    <property type="match status" value="1"/>
</dbReference>
<accession>A0ABU2Y7S0</accession>
<evidence type="ECO:0000313" key="6">
    <source>
        <dbReference type="EMBL" id="MDT0554241.1"/>
    </source>
</evidence>
<dbReference type="Proteomes" id="UP001252186">
    <property type="component" value="Unassembled WGS sequence"/>
</dbReference>
<dbReference type="Gene3D" id="2.160.20.10">
    <property type="entry name" value="Single-stranded right-handed beta-helix, Pectin lyase-like"/>
    <property type="match status" value="1"/>
</dbReference>
<dbReference type="PANTHER" id="PTHR22990:SF15">
    <property type="entry name" value="F-BOX ONLY PROTEIN 10"/>
    <property type="match status" value="1"/>
</dbReference>